<dbReference type="PANTHER" id="PTHR30486:SF6">
    <property type="entry name" value="TYPE IV PILUS RETRACTATION ATPASE PILT"/>
    <property type="match status" value="1"/>
</dbReference>
<dbReference type="SUPFAM" id="SSF52540">
    <property type="entry name" value="P-loop containing nucleoside triphosphate hydrolases"/>
    <property type="match status" value="1"/>
</dbReference>
<dbReference type="OrthoDB" id="1776707at2"/>
<dbReference type="InterPro" id="IPR050921">
    <property type="entry name" value="T4SS_GSP_E_ATPase"/>
</dbReference>
<dbReference type="PANTHER" id="PTHR30486">
    <property type="entry name" value="TWITCHING MOTILITY PROTEIN PILT"/>
    <property type="match status" value="1"/>
</dbReference>
<dbReference type="Proteomes" id="UP000036045">
    <property type="component" value="Unassembled WGS sequence"/>
</dbReference>
<evidence type="ECO:0000256" key="2">
    <source>
        <dbReference type="SAM" id="MobiDB-lite"/>
    </source>
</evidence>
<proteinExistence type="inferred from homology"/>
<comment type="caution">
    <text evidence="4">The sequence shown here is derived from an EMBL/GenBank/DDBJ whole genome shotgun (WGS) entry which is preliminary data.</text>
</comment>
<dbReference type="AlphaFoldDB" id="A0A0J1IHT4"/>
<dbReference type="InterPro" id="IPR001482">
    <property type="entry name" value="T2SS/T4SS_dom"/>
</dbReference>
<dbReference type="GO" id="GO:0016887">
    <property type="term" value="F:ATP hydrolysis activity"/>
    <property type="evidence" value="ECO:0007669"/>
    <property type="project" value="InterPro"/>
</dbReference>
<sequence>MTSNAAKNDTEQSLGLESEFEPSQWLSKTIEEKGLKKDFVTTYERKKTFRLICNQVKEELQSIIIAESVENDQSSSLINEDSNSDDVWLNRQHQAVIGDKQAISYFITKINEVLQKENITSDEYPSFYDSLPEAIFHEVWGVSILHKWDKEPNSESAVIRGTELWIDKNGYFQKQPEEFESTAVVNRIKKAFQIRTKEALINEQQPELEIEREDGSRITMMMKPRTKLDIIVFRRFVIKNNSLEEQARLGTIPQDDVPFYRALSRSMANTIFAGRVRSAKTTFMKSMIRERPPEYTIAVLEKHFELNLTEDLKDRLIYEVQATEGDLHHAVPRLLRMEHDYITVGEIRSLETEGYLQACERGERGAFSTYHLTAVKNIVAQITRHLLDEFPNRKFDNEQERVARNIDLVISLSAERDRRKKRVIGVTEIIWDEIEKKPKEQDLVRYHPISRQYYYSSNISKELLYLMAEESVEDTKILLNHLKKKEKLFPMSEYERQKDNILNDLLDGALNE</sequence>
<evidence type="ECO:0000313" key="5">
    <source>
        <dbReference type="Proteomes" id="UP000036045"/>
    </source>
</evidence>
<feature type="domain" description="Bacterial type II secretion system protein E" evidence="3">
    <location>
        <begin position="207"/>
        <end position="379"/>
    </location>
</feature>
<organism evidence="4 5">
    <name type="scientific">Niallia circulans</name>
    <name type="common">Bacillus circulans</name>
    <dbReference type="NCBI Taxonomy" id="1397"/>
    <lineage>
        <taxon>Bacteria</taxon>
        <taxon>Bacillati</taxon>
        <taxon>Bacillota</taxon>
        <taxon>Bacilli</taxon>
        <taxon>Bacillales</taxon>
        <taxon>Bacillaceae</taxon>
        <taxon>Niallia</taxon>
    </lineage>
</organism>
<feature type="region of interest" description="Disordered" evidence="2">
    <location>
        <begin position="1"/>
        <end position="20"/>
    </location>
</feature>
<evidence type="ECO:0000259" key="3">
    <source>
        <dbReference type="Pfam" id="PF00437"/>
    </source>
</evidence>
<dbReference type="Gene3D" id="3.40.50.300">
    <property type="entry name" value="P-loop containing nucleotide triphosphate hydrolases"/>
    <property type="match status" value="1"/>
</dbReference>
<comment type="similarity">
    <text evidence="1">Belongs to the GSP E family.</text>
</comment>
<feature type="compositionally biased region" description="Polar residues" evidence="2">
    <location>
        <begin position="1"/>
        <end position="15"/>
    </location>
</feature>
<name>A0A0J1IHT4_NIACI</name>
<dbReference type="EMBL" id="LDPH01000015">
    <property type="protein sequence ID" value="KLV25548.1"/>
    <property type="molecule type" value="Genomic_DNA"/>
</dbReference>
<dbReference type="Pfam" id="PF00437">
    <property type="entry name" value="T2SSE"/>
    <property type="match status" value="1"/>
</dbReference>
<gene>
    <name evidence="4" type="ORF">ABW02_15395</name>
</gene>
<evidence type="ECO:0000256" key="1">
    <source>
        <dbReference type="ARBA" id="ARBA00006611"/>
    </source>
</evidence>
<protein>
    <submittedName>
        <fullName evidence="4">Secretion system protein E</fullName>
    </submittedName>
</protein>
<evidence type="ECO:0000313" key="4">
    <source>
        <dbReference type="EMBL" id="KLV25548.1"/>
    </source>
</evidence>
<dbReference type="InterPro" id="IPR027417">
    <property type="entry name" value="P-loop_NTPase"/>
</dbReference>
<dbReference type="PATRIC" id="fig|1397.4.peg.1263"/>
<accession>A0A0J1IHT4</accession>
<reference evidence="4 5" key="1">
    <citation type="submission" date="2015-05" db="EMBL/GenBank/DDBJ databases">
        <title>Whole genome sequence and identification of bacterial endophytes from Costus igneus.</title>
        <authorList>
            <person name="Lee Y.P."/>
            <person name="Gan H.M."/>
            <person name="Eng W."/>
            <person name="Wheatley M.S."/>
            <person name="Caraballo A."/>
            <person name="Polter S."/>
            <person name="Savka M.A."/>
            <person name="Hudson A.O."/>
        </authorList>
    </citation>
    <scope>NUCLEOTIDE SEQUENCE [LARGE SCALE GENOMIC DNA]</scope>
    <source>
        <strain evidence="4 5">RIT379</strain>
    </source>
</reference>
<keyword evidence="5" id="KW-1185">Reference proteome</keyword>
<dbReference type="RefSeq" id="WP_047943189.1">
    <property type="nucleotide sequence ID" value="NZ_LDPH01000015.1"/>
</dbReference>